<feature type="domain" description="Ice-binding protein C-terminal" evidence="2">
    <location>
        <begin position="175"/>
        <end position="195"/>
    </location>
</feature>
<dbReference type="OrthoDB" id="7863996at2"/>
<dbReference type="Pfam" id="PF07589">
    <property type="entry name" value="PEP-CTERM"/>
    <property type="match status" value="1"/>
</dbReference>
<feature type="chain" id="PRO_5021806896" evidence="1">
    <location>
        <begin position="25"/>
        <end position="209"/>
    </location>
</feature>
<name>A0A518G443_9BACT</name>
<dbReference type="InterPro" id="IPR013424">
    <property type="entry name" value="Ice-binding_C"/>
</dbReference>
<sequence precursor="true">MIRAIHFTAAFAAILVATAGQVRAEFMTFEDVPGGSLQNKSGEVGRYRGYNFSRNLDWIDLDGNTWPYGAHGGEFAILNSDTGVGLISKVDGTDFVFEGLWAKKWLTSPESGGLDSLSGVLQGYNNGTQVWSVPTSLNGSYRFYEAQGGAIDELRLGLGNFFLVDDITLNPATVAIPEPSSLTLLGTGLVALCIGATRHRRRQSDSIVA</sequence>
<dbReference type="Proteomes" id="UP000318017">
    <property type="component" value="Chromosome"/>
</dbReference>
<dbReference type="EMBL" id="CP036298">
    <property type="protein sequence ID" value="QDV23345.1"/>
    <property type="molecule type" value="Genomic_DNA"/>
</dbReference>
<accession>A0A518G443</accession>
<reference evidence="3 4" key="1">
    <citation type="submission" date="2019-02" db="EMBL/GenBank/DDBJ databases">
        <title>Deep-cultivation of Planctomycetes and their phenomic and genomic characterization uncovers novel biology.</title>
        <authorList>
            <person name="Wiegand S."/>
            <person name="Jogler M."/>
            <person name="Boedeker C."/>
            <person name="Pinto D."/>
            <person name="Vollmers J."/>
            <person name="Rivas-Marin E."/>
            <person name="Kohn T."/>
            <person name="Peeters S.H."/>
            <person name="Heuer A."/>
            <person name="Rast P."/>
            <person name="Oberbeckmann S."/>
            <person name="Bunk B."/>
            <person name="Jeske O."/>
            <person name="Meyerdierks A."/>
            <person name="Storesund J.E."/>
            <person name="Kallscheuer N."/>
            <person name="Luecker S."/>
            <person name="Lage O.M."/>
            <person name="Pohl T."/>
            <person name="Merkel B.J."/>
            <person name="Hornburger P."/>
            <person name="Mueller R.-W."/>
            <person name="Bruemmer F."/>
            <person name="Labrenz M."/>
            <person name="Spormann A.M."/>
            <person name="Op den Camp H."/>
            <person name="Overmann J."/>
            <person name="Amann R."/>
            <person name="Jetten M.S.M."/>
            <person name="Mascher T."/>
            <person name="Medema M.H."/>
            <person name="Devos D.P."/>
            <person name="Kaster A.-K."/>
            <person name="Ovreas L."/>
            <person name="Rohde M."/>
            <person name="Galperin M.Y."/>
            <person name="Jogler C."/>
        </authorList>
    </citation>
    <scope>NUCLEOTIDE SEQUENCE [LARGE SCALE GENOMIC DNA]</scope>
    <source>
        <strain evidence="3 4">Q31a</strain>
    </source>
</reference>
<organism evidence="3 4">
    <name type="scientific">Aureliella helgolandensis</name>
    <dbReference type="NCBI Taxonomy" id="2527968"/>
    <lineage>
        <taxon>Bacteria</taxon>
        <taxon>Pseudomonadati</taxon>
        <taxon>Planctomycetota</taxon>
        <taxon>Planctomycetia</taxon>
        <taxon>Pirellulales</taxon>
        <taxon>Pirellulaceae</taxon>
        <taxon>Aureliella</taxon>
    </lineage>
</organism>
<keyword evidence="4" id="KW-1185">Reference proteome</keyword>
<dbReference type="KEGG" id="ahel:Q31a_16430"/>
<feature type="signal peptide" evidence="1">
    <location>
        <begin position="1"/>
        <end position="24"/>
    </location>
</feature>
<protein>
    <submittedName>
        <fullName evidence="3">PEP-CTERM motif protein</fullName>
    </submittedName>
</protein>
<evidence type="ECO:0000313" key="4">
    <source>
        <dbReference type="Proteomes" id="UP000318017"/>
    </source>
</evidence>
<proteinExistence type="predicted"/>
<evidence type="ECO:0000256" key="1">
    <source>
        <dbReference type="SAM" id="SignalP"/>
    </source>
</evidence>
<dbReference type="AlphaFoldDB" id="A0A518G443"/>
<evidence type="ECO:0000313" key="3">
    <source>
        <dbReference type="EMBL" id="QDV23345.1"/>
    </source>
</evidence>
<gene>
    <name evidence="3" type="ORF">Q31a_16430</name>
</gene>
<dbReference type="RefSeq" id="WP_145076237.1">
    <property type="nucleotide sequence ID" value="NZ_CP036298.1"/>
</dbReference>
<keyword evidence="1" id="KW-0732">Signal</keyword>
<dbReference type="NCBIfam" id="TIGR02595">
    <property type="entry name" value="PEP_CTERM"/>
    <property type="match status" value="1"/>
</dbReference>
<evidence type="ECO:0000259" key="2">
    <source>
        <dbReference type="Pfam" id="PF07589"/>
    </source>
</evidence>